<dbReference type="GO" id="GO:0005243">
    <property type="term" value="F:gap junction channel activity"/>
    <property type="evidence" value="ECO:0007669"/>
    <property type="project" value="TreeGrafter"/>
</dbReference>
<keyword evidence="7" id="KW-0965">Cell junction</keyword>
<dbReference type="Pfam" id="PF00876">
    <property type="entry name" value="Innexin"/>
    <property type="match status" value="1"/>
</dbReference>
<evidence type="ECO:0000256" key="11">
    <source>
        <dbReference type="ARBA" id="ARBA00023303"/>
    </source>
</evidence>
<evidence type="ECO:0000256" key="3">
    <source>
        <dbReference type="ARBA" id="ARBA00022448"/>
    </source>
</evidence>
<reference evidence="13 14" key="1">
    <citation type="journal article" date="2022" name="Nat. Ecol. Evol.">
        <title>A masculinizing supergene underlies an exaggerated male reproductive morph in a spider.</title>
        <authorList>
            <person name="Hendrickx F."/>
            <person name="De Corte Z."/>
            <person name="Sonet G."/>
            <person name="Van Belleghem S.M."/>
            <person name="Kostlbacher S."/>
            <person name="Vangestel C."/>
        </authorList>
    </citation>
    <scope>NUCLEOTIDE SEQUENCE [LARGE SCALE GENOMIC DNA]</scope>
    <source>
        <strain evidence="13">W744_W776</strain>
    </source>
</reference>
<keyword evidence="5 12" id="KW-0812">Transmembrane</keyword>
<dbReference type="EMBL" id="JAFNEN010000461">
    <property type="protein sequence ID" value="KAG8182511.1"/>
    <property type="molecule type" value="Genomic_DNA"/>
</dbReference>
<evidence type="ECO:0000256" key="1">
    <source>
        <dbReference type="ARBA" id="ARBA00004610"/>
    </source>
</evidence>
<evidence type="ECO:0000313" key="14">
    <source>
        <dbReference type="Proteomes" id="UP000827092"/>
    </source>
</evidence>
<dbReference type="GO" id="GO:0034220">
    <property type="term" value="P:monoatomic ion transmembrane transport"/>
    <property type="evidence" value="ECO:0007669"/>
    <property type="project" value="UniProtKB-KW"/>
</dbReference>
<evidence type="ECO:0000256" key="6">
    <source>
        <dbReference type="ARBA" id="ARBA00022868"/>
    </source>
</evidence>
<evidence type="ECO:0000256" key="9">
    <source>
        <dbReference type="ARBA" id="ARBA00023065"/>
    </source>
</evidence>
<dbReference type="PANTHER" id="PTHR11893">
    <property type="entry name" value="INNEXIN"/>
    <property type="match status" value="1"/>
</dbReference>
<keyword evidence="10 12" id="KW-0472">Membrane</keyword>
<feature type="transmembrane region" description="Helical" evidence="12">
    <location>
        <begin position="26"/>
        <end position="46"/>
    </location>
</feature>
<feature type="transmembrane region" description="Helical" evidence="12">
    <location>
        <begin position="241"/>
        <end position="266"/>
    </location>
</feature>
<keyword evidence="8 12" id="KW-1133">Transmembrane helix</keyword>
<dbReference type="Proteomes" id="UP000827092">
    <property type="component" value="Unassembled WGS sequence"/>
</dbReference>
<gene>
    <name evidence="12" type="primary">inx</name>
    <name evidence="13" type="ORF">JTE90_020426</name>
</gene>
<dbReference type="AlphaFoldDB" id="A0AAV6UEL0"/>
<evidence type="ECO:0000256" key="10">
    <source>
        <dbReference type="ARBA" id="ARBA00023136"/>
    </source>
</evidence>
<accession>A0AAV6UEL0</accession>
<protein>
    <recommendedName>
        <fullName evidence="12">Innexin</fullName>
    </recommendedName>
</protein>
<comment type="similarity">
    <text evidence="12">Belongs to the pannexin family.</text>
</comment>
<keyword evidence="4" id="KW-1003">Cell membrane</keyword>
<comment type="function">
    <text evidence="12">Structural component of the gap junctions.</text>
</comment>
<evidence type="ECO:0000256" key="2">
    <source>
        <dbReference type="ARBA" id="ARBA00004651"/>
    </source>
</evidence>
<keyword evidence="14" id="KW-1185">Reference proteome</keyword>
<sequence>MSNFKPSTYPCTRRSKTDNFVFQLHYRWTVILLVFCSLVVTCRLVLGHSFSCHENEATKKVNLETKCYAEGIYSMPFHSAKTASGPSGSPKPEYRRHQTFYRWVNLFLLVQAALFYFPHLVWESYESGRLERLTRRLDSIIIDDRRAKALCHLAAYVINNQGTHRTFTGVFIICEVLNYVVSLSQTLWLVHFFEVTGVPESVNFNITTWSDFEKFYFPESGTCLDFPRSSVVHCFLPLNKLYMFIFLFVHAWFIFVTCLSGAVLVYRLVLLAPAQRAVILRMSCPGLDSLGKHISYSDFFFLTRFQKVMSDVDFGDMMDKMAAISTGDMVRPEEDFKYVDTLSKSSEAEESPV</sequence>
<evidence type="ECO:0000256" key="7">
    <source>
        <dbReference type="ARBA" id="ARBA00022949"/>
    </source>
</evidence>
<evidence type="ECO:0000256" key="12">
    <source>
        <dbReference type="RuleBase" id="RU010713"/>
    </source>
</evidence>
<comment type="subcellular location">
    <subcellularLocation>
        <location evidence="1">Cell junction</location>
        <location evidence="1">Gap junction</location>
    </subcellularLocation>
    <subcellularLocation>
        <location evidence="2 12">Cell membrane</location>
        <topology evidence="2 12">Multi-pass membrane protein</topology>
    </subcellularLocation>
</comment>
<evidence type="ECO:0000256" key="5">
    <source>
        <dbReference type="ARBA" id="ARBA00022692"/>
    </source>
</evidence>
<dbReference type="GO" id="GO:0005921">
    <property type="term" value="C:gap junction"/>
    <property type="evidence" value="ECO:0007669"/>
    <property type="project" value="UniProtKB-SubCell"/>
</dbReference>
<organism evidence="13 14">
    <name type="scientific">Oedothorax gibbosus</name>
    <dbReference type="NCBI Taxonomy" id="931172"/>
    <lineage>
        <taxon>Eukaryota</taxon>
        <taxon>Metazoa</taxon>
        <taxon>Ecdysozoa</taxon>
        <taxon>Arthropoda</taxon>
        <taxon>Chelicerata</taxon>
        <taxon>Arachnida</taxon>
        <taxon>Araneae</taxon>
        <taxon>Araneomorphae</taxon>
        <taxon>Entelegynae</taxon>
        <taxon>Araneoidea</taxon>
        <taxon>Linyphiidae</taxon>
        <taxon>Erigoninae</taxon>
        <taxon>Oedothorax</taxon>
    </lineage>
</organism>
<feature type="transmembrane region" description="Helical" evidence="12">
    <location>
        <begin position="100"/>
        <end position="122"/>
    </location>
</feature>
<comment type="caution">
    <text evidence="13">The sequence shown here is derived from an EMBL/GenBank/DDBJ whole genome shotgun (WGS) entry which is preliminary data.</text>
</comment>
<evidence type="ECO:0000256" key="4">
    <source>
        <dbReference type="ARBA" id="ARBA00022475"/>
    </source>
</evidence>
<dbReference type="PANTHER" id="PTHR11893:SF36">
    <property type="entry name" value="INNEXIN-5"/>
    <property type="match status" value="1"/>
</dbReference>
<evidence type="ECO:0000313" key="13">
    <source>
        <dbReference type="EMBL" id="KAG8182511.1"/>
    </source>
</evidence>
<proteinExistence type="inferred from homology"/>
<name>A0AAV6UEL0_9ARAC</name>
<dbReference type="PROSITE" id="PS51013">
    <property type="entry name" value="PANNEXIN"/>
    <property type="match status" value="1"/>
</dbReference>
<keyword evidence="3 12" id="KW-0813">Transport</keyword>
<comment type="caution">
    <text evidence="12">Lacks conserved residue(s) required for the propagation of feature annotation.</text>
</comment>
<keyword evidence="9 12" id="KW-0406">Ion transport</keyword>
<dbReference type="GO" id="GO:0005886">
    <property type="term" value="C:plasma membrane"/>
    <property type="evidence" value="ECO:0007669"/>
    <property type="project" value="UniProtKB-SubCell"/>
</dbReference>
<evidence type="ECO:0000256" key="8">
    <source>
        <dbReference type="ARBA" id="ARBA00022989"/>
    </source>
</evidence>
<keyword evidence="11 12" id="KW-0407">Ion channel</keyword>
<dbReference type="InterPro" id="IPR000990">
    <property type="entry name" value="Innexin"/>
</dbReference>
<dbReference type="PRINTS" id="PR01262">
    <property type="entry name" value="INNEXIN"/>
</dbReference>
<keyword evidence="6" id="KW-0303">Gap junction</keyword>